<reference evidence="1" key="2">
    <citation type="submission" date="2023-05" db="EMBL/GenBank/DDBJ databases">
        <authorList>
            <consortium name="Lawrence Berkeley National Laboratory"/>
            <person name="Steindorff A."/>
            <person name="Hensen N."/>
            <person name="Bonometti L."/>
            <person name="Westerberg I."/>
            <person name="Brannstrom I.O."/>
            <person name="Guillou S."/>
            <person name="Cros-Aarteil S."/>
            <person name="Calhoun S."/>
            <person name="Haridas S."/>
            <person name="Kuo A."/>
            <person name="Mondo S."/>
            <person name="Pangilinan J."/>
            <person name="Riley R."/>
            <person name="Labutti K."/>
            <person name="Andreopoulos B."/>
            <person name="Lipzen A."/>
            <person name="Chen C."/>
            <person name="Yanf M."/>
            <person name="Daum C."/>
            <person name="Ng V."/>
            <person name="Clum A."/>
            <person name="Ohm R."/>
            <person name="Martin F."/>
            <person name="Silar P."/>
            <person name="Natvig D."/>
            <person name="Lalanne C."/>
            <person name="Gautier V."/>
            <person name="Ament-Velasquez S.L."/>
            <person name="Kruys A."/>
            <person name="Hutchinson M.I."/>
            <person name="Powell A.J."/>
            <person name="Barry K."/>
            <person name="Miller A.N."/>
            <person name="Grigoriev I.V."/>
            <person name="Debuchy R."/>
            <person name="Gladieux P."/>
            <person name="Thoren M.H."/>
            <person name="Johannesson H."/>
        </authorList>
    </citation>
    <scope>NUCLEOTIDE SEQUENCE</scope>
    <source>
        <strain evidence="1">CBS 990.96</strain>
    </source>
</reference>
<dbReference type="Proteomes" id="UP001301958">
    <property type="component" value="Unassembled WGS sequence"/>
</dbReference>
<organism evidence="1 2">
    <name type="scientific">Podospora fimiseda</name>
    <dbReference type="NCBI Taxonomy" id="252190"/>
    <lineage>
        <taxon>Eukaryota</taxon>
        <taxon>Fungi</taxon>
        <taxon>Dikarya</taxon>
        <taxon>Ascomycota</taxon>
        <taxon>Pezizomycotina</taxon>
        <taxon>Sordariomycetes</taxon>
        <taxon>Sordariomycetidae</taxon>
        <taxon>Sordariales</taxon>
        <taxon>Podosporaceae</taxon>
        <taxon>Podospora</taxon>
    </lineage>
</organism>
<keyword evidence="2" id="KW-1185">Reference proteome</keyword>
<accession>A0AAN7BKE7</accession>
<reference evidence="1" key="1">
    <citation type="journal article" date="2023" name="Mol. Phylogenet. Evol.">
        <title>Genome-scale phylogeny and comparative genomics of the fungal order Sordariales.</title>
        <authorList>
            <person name="Hensen N."/>
            <person name="Bonometti L."/>
            <person name="Westerberg I."/>
            <person name="Brannstrom I.O."/>
            <person name="Guillou S."/>
            <person name="Cros-Aarteil S."/>
            <person name="Calhoun S."/>
            <person name="Haridas S."/>
            <person name="Kuo A."/>
            <person name="Mondo S."/>
            <person name="Pangilinan J."/>
            <person name="Riley R."/>
            <person name="LaButti K."/>
            <person name="Andreopoulos B."/>
            <person name="Lipzen A."/>
            <person name="Chen C."/>
            <person name="Yan M."/>
            <person name="Daum C."/>
            <person name="Ng V."/>
            <person name="Clum A."/>
            <person name="Steindorff A."/>
            <person name="Ohm R.A."/>
            <person name="Martin F."/>
            <person name="Silar P."/>
            <person name="Natvig D.O."/>
            <person name="Lalanne C."/>
            <person name="Gautier V."/>
            <person name="Ament-Velasquez S.L."/>
            <person name="Kruys A."/>
            <person name="Hutchinson M.I."/>
            <person name="Powell A.J."/>
            <person name="Barry K."/>
            <person name="Miller A.N."/>
            <person name="Grigoriev I.V."/>
            <person name="Debuchy R."/>
            <person name="Gladieux P."/>
            <person name="Hiltunen Thoren M."/>
            <person name="Johannesson H."/>
        </authorList>
    </citation>
    <scope>NUCLEOTIDE SEQUENCE</scope>
    <source>
        <strain evidence="1">CBS 990.96</strain>
    </source>
</reference>
<comment type="caution">
    <text evidence="1">The sequence shown here is derived from an EMBL/GenBank/DDBJ whole genome shotgun (WGS) entry which is preliminary data.</text>
</comment>
<gene>
    <name evidence="1" type="ORF">QBC38DRAFT_531944</name>
</gene>
<evidence type="ECO:0000313" key="1">
    <source>
        <dbReference type="EMBL" id="KAK4224894.1"/>
    </source>
</evidence>
<name>A0AAN7BKE7_9PEZI</name>
<evidence type="ECO:0000313" key="2">
    <source>
        <dbReference type="Proteomes" id="UP001301958"/>
    </source>
</evidence>
<dbReference type="AlphaFoldDB" id="A0AAN7BKE7"/>
<protein>
    <submittedName>
        <fullName evidence="1">Uncharacterized protein</fullName>
    </submittedName>
</protein>
<proteinExistence type="predicted"/>
<dbReference type="EMBL" id="MU865380">
    <property type="protein sequence ID" value="KAK4224894.1"/>
    <property type="molecule type" value="Genomic_DNA"/>
</dbReference>
<sequence length="318" mass="35588">MPSDVKVTIPCKLGWTKLKGYNISDNKSSNTGIKLQVEISQSINISSLDFTRTVTESSREQATKMGLETTATATYGVVEASVSASIENSTIMKDLLSSTKEVTRKEDYTYTKTYKDEFTIGSGDQLYFYQRVFKGPGLFCALEVTEVSSNPKLEDVWTDITMTVTARPQRFIKSLDVVYGDLESHSPGEYIREISGKPADINKGHKGKYVWLVPVWTFEAKEAATGFEIRIQEKGMAGWKDLAKDAGGDYRYVAVVRDEYNPQKIVEAKLIRNGDQILAEKQVEMLGKKLGSKGWVGGVRDINEGRGGDWLYLAYRLY</sequence>